<protein>
    <recommendedName>
        <fullName evidence="1">YcdB/YcdC repeated domain-containing protein</fullName>
    </recommendedName>
</protein>
<dbReference type="HOGENOM" id="CLU_027781_1_0_9"/>
<evidence type="ECO:0000313" key="2">
    <source>
        <dbReference type="EMBL" id="AFJ60343.1"/>
    </source>
</evidence>
<feature type="domain" description="YcdB/YcdC repeated" evidence="1">
    <location>
        <begin position="17"/>
        <end position="157"/>
    </location>
</feature>
<dbReference type="Pfam" id="PF16244">
    <property type="entry name" value="DUF4901"/>
    <property type="match status" value="2"/>
</dbReference>
<organism evidence="2 3">
    <name type="scientific">Bacillus amyloliquefaciens (strain Y2)</name>
    <name type="common">Bacillus amyloliquefaciens subsp. plantarum (strain B9601-Y2)</name>
    <dbReference type="NCBI Taxonomy" id="1155777"/>
    <lineage>
        <taxon>Bacteria</taxon>
        <taxon>Bacillati</taxon>
        <taxon>Bacillota</taxon>
        <taxon>Bacilli</taxon>
        <taxon>Bacillales</taxon>
        <taxon>Bacillaceae</taxon>
        <taxon>Bacillus</taxon>
        <taxon>Bacillus amyloliquefaciens group</taxon>
    </lineage>
</organism>
<dbReference type="EMBL" id="CP003332">
    <property type="protein sequence ID" value="AFJ60343.1"/>
    <property type="molecule type" value="Genomic_DNA"/>
</dbReference>
<gene>
    <name evidence="2" type="ORF">MUS_0261</name>
</gene>
<dbReference type="AlphaFoldDB" id="I2C119"/>
<dbReference type="Proteomes" id="UP000002878">
    <property type="component" value="Chromosome"/>
</dbReference>
<evidence type="ECO:0000259" key="1">
    <source>
        <dbReference type="Pfam" id="PF16244"/>
    </source>
</evidence>
<dbReference type="InterPro" id="IPR032599">
    <property type="entry name" value="YcdB/YcdC_rep_domain"/>
</dbReference>
<accession>I2C119</accession>
<sequence length="480" mass="54774">MVIINLFGRKGSVMMKKEELKQLALRIGNVPARYESNVEEYQEDEVLFWWEDKNDPEAGIMVELDRDGKLKYLSRPAFRTDLPPLSESDIEKRMRAFLETHRPGALAEFELENSGSANDGDVRYSYVQMADGLPLPLTGFYVDLSLTGEVTGFSYHGKADDLVRPGTIADKREALAHFVKHIEAELLFTVLHQSVYVQGDDKPHLVYEIVSPTRPISADLKEENAEIDEYEELEDDTLPYVPISRPAPETEKMSINDMIGLHDGFYKERESDLGEGCIGIAWRPEKTKSVREDKSFESLFKERNEHVLKTRYDKESDRLTGVMSFIKVEGEPVFSEEECHHMAIRFLFAMFPEADQYFRVQYDEPDDEGENVGLTYKACSGGVDLRFGEGRICVSKKTGLVTFYMPPEIDPKELQEIDPVPSLTMEEAKDAIRRAIKAELAWDHCYDDDSCGKVYRLVYKPVFPRFIEAHTGEAITSLIG</sequence>
<feature type="domain" description="YcdB/YcdC repeated" evidence="1">
    <location>
        <begin position="250"/>
        <end position="405"/>
    </location>
</feature>
<dbReference type="PATRIC" id="fig|1126211.3.peg.253"/>
<reference evidence="2 3" key="1">
    <citation type="journal article" date="2012" name="J. Biotechnol.">
        <title>Genome sequence of the plant growth promoting strain Bacillus amyloliquefaciens subsp. plantarum B9601-Y2 and expression of mersacidin and other secondary metabolites.</title>
        <authorList>
            <person name="He P."/>
            <person name="Hao K."/>
            <person name="Blom J."/>
            <person name="Ruckert C."/>
            <person name="Vater J."/>
            <person name="Mao Z."/>
            <person name="Wu Y."/>
            <person name="Hou M."/>
            <person name="He P."/>
            <person name="He Y."/>
            <person name="Borriss R."/>
        </authorList>
    </citation>
    <scope>NUCLEOTIDE SEQUENCE [LARGE SCALE GENOMIC DNA]</scope>
    <source>
        <strain evidence="2">Y2</strain>
    </source>
</reference>
<dbReference type="KEGG" id="bqy:MUS_0261"/>
<proteinExistence type="predicted"/>
<evidence type="ECO:0000313" key="3">
    <source>
        <dbReference type="Proteomes" id="UP000002878"/>
    </source>
</evidence>
<name>I2C119_BACAY</name>